<dbReference type="PANTHER" id="PTHR11986">
    <property type="entry name" value="AMINOTRANSFERASE CLASS III"/>
    <property type="match status" value="1"/>
</dbReference>
<evidence type="ECO:0000256" key="6">
    <source>
        <dbReference type="ARBA" id="ARBA00022679"/>
    </source>
</evidence>
<dbReference type="Pfam" id="PF00202">
    <property type="entry name" value="Aminotran_3"/>
    <property type="match status" value="1"/>
</dbReference>
<dbReference type="InterPro" id="IPR015421">
    <property type="entry name" value="PyrdxlP-dep_Trfase_major"/>
</dbReference>
<dbReference type="InterPro" id="IPR015422">
    <property type="entry name" value="PyrdxlP-dep_Trfase_small"/>
</dbReference>
<proteinExistence type="inferred from homology"/>
<evidence type="ECO:0000313" key="10">
    <source>
        <dbReference type="EMBL" id="CDW74506.1"/>
    </source>
</evidence>
<evidence type="ECO:0000256" key="4">
    <source>
        <dbReference type="ARBA" id="ARBA00012924"/>
    </source>
</evidence>
<dbReference type="GO" id="GO:0055129">
    <property type="term" value="P:L-proline biosynthetic process"/>
    <property type="evidence" value="ECO:0007669"/>
    <property type="project" value="UniProtKB-UniPathway"/>
</dbReference>
<dbReference type="GO" id="GO:0019544">
    <property type="term" value="P:L-arginine catabolic process to L-glutamate"/>
    <property type="evidence" value="ECO:0007669"/>
    <property type="project" value="TreeGrafter"/>
</dbReference>
<dbReference type="GO" id="GO:0030170">
    <property type="term" value="F:pyridoxal phosphate binding"/>
    <property type="evidence" value="ECO:0007669"/>
    <property type="project" value="InterPro"/>
</dbReference>
<comment type="similarity">
    <text evidence="3 8">Belongs to the class-III pyridoxal-phosphate-dependent aminotransferase family.</text>
</comment>
<dbReference type="EC" id="2.6.1.13" evidence="4 9"/>
<dbReference type="PIRSF" id="PIRSF000521">
    <property type="entry name" value="Transaminase_4ab_Lys_Orn"/>
    <property type="match status" value="1"/>
</dbReference>
<dbReference type="PANTHER" id="PTHR11986:SF18">
    <property type="entry name" value="ORNITHINE AMINOTRANSFERASE, MITOCHONDRIAL"/>
    <property type="match status" value="1"/>
</dbReference>
<dbReference type="AlphaFoldDB" id="A0A077ZX58"/>
<dbReference type="PROSITE" id="PS00600">
    <property type="entry name" value="AA_TRANSFER_CLASS_3"/>
    <property type="match status" value="1"/>
</dbReference>
<keyword evidence="7 8" id="KW-0663">Pyridoxal phosphate</keyword>
<dbReference type="CDD" id="cd00610">
    <property type="entry name" value="OAT_like"/>
    <property type="match status" value="1"/>
</dbReference>
<comment type="cofactor">
    <cofactor evidence="1 9">
        <name>pyridoxal 5'-phosphate</name>
        <dbReference type="ChEBI" id="CHEBI:597326"/>
    </cofactor>
</comment>
<dbReference type="SUPFAM" id="SSF53383">
    <property type="entry name" value="PLP-dependent transferases"/>
    <property type="match status" value="1"/>
</dbReference>
<dbReference type="UniPathway" id="UPA00098">
    <property type="reaction ID" value="UER00358"/>
</dbReference>
<keyword evidence="5 9" id="KW-0032">Aminotransferase</keyword>
<dbReference type="OrthoDB" id="425114at2759"/>
<evidence type="ECO:0000256" key="8">
    <source>
        <dbReference type="RuleBase" id="RU003560"/>
    </source>
</evidence>
<evidence type="ECO:0000256" key="9">
    <source>
        <dbReference type="RuleBase" id="RU365036"/>
    </source>
</evidence>
<keyword evidence="11" id="KW-1185">Reference proteome</keyword>
<dbReference type="GO" id="GO:0005737">
    <property type="term" value="C:cytoplasm"/>
    <property type="evidence" value="ECO:0007669"/>
    <property type="project" value="TreeGrafter"/>
</dbReference>
<dbReference type="Gene3D" id="3.90.1150.10">
    <property type="entry name" value="Aspartate Aminotransferase, domain 1"/>
    <property type="match status" value="1"/>
</dbReference>
<dbReference type="InterPro" id="IPR010164">
    <property type="entry name" value="Orn_aminotrans"/>
</dbReference>
<dbReference type="NCBIfam" id="TIGR01885">
    <property type="entry name" value="Orn_aminotrans"/>
    <property type="match status" value="1"/>
</dbReference>
<reference evidence="10 11" key="1">
    <citation type="submission" date="2014-06" db="EMBL/GenBank/DDBJ databases">
        <authorList>
            <person name="Swart Estienne"/>
        </authorList>
    </citation>
    <scope>NUCLEOTIDE SEQUENCE [LARGE SCALE GENOMIC DNA]</scope>
    <source>
        <strain evidence="10 11">130c</strain>
    </source>
</reference>
<organism evidence="10 11">
    <name type="scientific">Stylonychia lemnae</name>
    <name type="common">Ciliate</name>
    <dbReference type="NCBI Taxonomy" id="5949"/>
    <lineage>
        <taxon>Eukaryota</taxon>
        <taxon>Sar</taxon>
        <taxon>Alveolata</taxon>
        <taxon>Ciliophora</taxon>
        <taxon>Intramacronucleata</taxon>
        <taxon>Spirotrichea</taxon>
        <taxon>Stichotrichia</taxon>
        <taxon>Sporadotrichida</taxon>
        <taxon>Oxytrichidae</taxon>
        <taxon>Stylonychinae</taxon>
        <taxon>Stylonychia</taxon>
    </lineage>
</organism>
<dbReference type="GO" id="GO:0010121">
    <property type="term" value="P:L-arginine catabolic process to proline via ornithine"/>
    <property type="evidence" value="ECO:0007669"/>
    <property type="project" value="TreeGrafter"/>
</dbReference>
<accession>A0A077ZX58</accession>
<comment type="catalytic activity">
    <reaction evidence="9">
        <text>a 2-oxocarboxylate + L-ornithine = L-glutamate 5-semialdehyde + an L-alpha-amino acid</text>
        <dbReference type="Rhea" id="RHEA:13877"/>
        <dbReference type="ChEBI" id="CHEBI:35179"/>
        <dbReference type="ChEBI" id="CHEBI:46911"/>
        <dbReference type="ChEBI" id="CHEBI:58066"/>
        <dbReference type="ChEBI" id="CHEBI:59869"/>
        <dbReference type="EC" id="2.6.1.13"/>
    </reaction>
</comment>
<dbReference type="EMBL" id="CCKQ01003388">
    <property type="protein sequence ID" value="CDW74506.1"/>
    <property type="molecule type" value="Genomic_DNA"/>
</dbReference>
<protein>
    <recommendedName>
        <fullName evidence="4 9">Ornithine aminotransferase</fullName>
        <ecNumber evidence="4 9">2.6.1.13</ecNumber>
    </recommendedName>
</protein>
<evidence type="ECO:0000256" key="1">
    <source>
        <dbReference type="ARBA" id="ARBA00001933"/>
    </source>
</evidence>
<dbReference type="Proteomes" id="UP000039865">
    <property type="component" value="Unassembled WGS sequence"/>
</dbReference>
<dbReference type="InterPro" id="IPR005814">
    <property type="entry name" value="Aminotrans_3"/>
</dbReference>
<evidence type="ECO:0000313" key="11">
    <source>
        <dbReference type="Proteomes" id="UP000039865"/>
    </source>
</evidence>
<gene>
    <name evidence="10" type="primary">Contig13654.g14559</name>
    <name evidence="10" type="ORF">STYLEM_3486</name>
</gene>
<evidence type="ECO:0000256" key="3">
    <source>
        <dbReference type="ARBA" id="ARBA00008954"/>
    </source>
</evidence>
<keyword evidence="6 9" id="KW-0808">Transferase</keyword>
<dbReference type="InterPro" id="IPR015424">
    <property type="entry name" value="PyrdxlP-dep_Trfase"/>
</dbReference>
<dbReference type="InParanoid" id="A0A077ZX58"/>
<dbReference type="FunFam" id="3.40.640.10:FF:000011">
    <property type="entry name" value="Ornithine aminotransferase"/>
    <property type="match status" value="1"/>
</dbReference>
<evidence type="ECO:0000256" key="7">
    <source>
        <dbReference type="ARBA" id="ARBA00022898"/>
    </source>
</evidence>
<evidence type="ECO:0000256" key="2">
    <source>
        <dbReference type="ARBA" id="ARBA00004998"/>
    </source>
</evidence>
<sequence length="437" mass="48284">MQLGLTKTLAKTQRQSGVRAFTTGYTNQALIDKDHKYCAQNYKPLPVVLSKGQGLYVWDVEGKRYFDFLCGYSSNNQGHCHPKIIKEFVEQAQKITLPSRAFYNDQMGLTAEYLTKLLGYEKFLPMNTGVEACETAVKIARRWGYVVKKIPQDKAEVVMANGNFWGRSITASGACDDPSRYTNFGPFTPGFPLIPYNDIAAVKKVFESNPNICGIMFEPIQGEGGVIVPDANYLKNVKELCKKHNVLMMLDEVQTGFGRTGKLMASDWEGVKPDIVSVGKALSGGTMPVSGAFCDAHIMDNIKPGDHGSTFGGNPLGMAVARVAIQTLIEERMVENALAMGDVFAEQLESIKSPLMKETRGRGLFRAIEVVSDAKVKGDDLAYILMKKGLLTKASHDYSLRLAPALIIKEKEIVEATNIIKEGFQELEKLNKERSQL</sequence>
<evidence type="ECO:0000256" key="5">
    <source>
        <dbReference type="ARBA" id="ARBA00022576"/>
    </source>
</evidence>
<dbReference type="GO" id="GO:0042802">
    <property type="term" value="F:identical protein binding"/>
    <property type="evidence" value="ECO:0007669"/>
    <property type="project" value="TreeGrafter"/>
</dbReference>
<dbReference type="Gene3D" id="3.40.640.10">
    <property type="entry name" value="Type I PLP-dependent aspartate aminotransferase-like (Major domain)"/>
    <property type="match status" value="1"/>
</dbReference>
<dbReference type="GO" id="GO:0004587">
    <property type="term" value="F:ornithine aminotransferase activity"/>
    <property type="evidence" value="ECO:0007669"/>
    <property type="project" value="UniProtKB-EC"/>
</dbReference>
<dbReference type="InterPro" id="IPR049704">
    <property type="entry name" value="Aminotrans_3_PPA_site"/>
</dbReference>
<comment type="pathway">
    <text evidence="2 9">Amino-acid biosynthesis; L-proline biosynthesis; L-glutamate 5-semialdehyde from L-ornithine: step 1/1.</text>
</comment>
<dbReference type="FunCoup" id="A0A077ZX58">
    <property type="interactions" value="177"/>
</dbReference>
<dbReference type="InterPro" id="IPR050103">
    <property type="entry name" value="Class-III_PLP-dep_AT"/>
</dbReference>
<dbReference type="OMA" id="RSAWDLC"/>
<name>A0A077ZX58_STYLE</name>